<dbReference type="EC" id="2.7.7.89" evidence="9"/>
<organism evidence="9 10">
    <name type="scientific">Abyssobacteria bacterium (strain SURF_5)</name>
    <dbReference type="NCBI Taxonomy" id="2093360"/>
    <lineage>
        <taxon>Bacteria</taxon>
        <taxon>Pseudomonadati</taxon>
        <taxon>Candidatus Hydrogenedentota</taxon>
        <taxon>Candidatus Abyssobacteria</taxon>
    </lineage>
</organism>
<reference evidence="9 10" key="1">
    <citation type="journal article" date="2017" name="ISME J.">
        <title>Energy and carbon metabolisms in a deep terrestrial subsurface fluid microbial community.</title>
        <authorList>
            <person name="Momper L."/>
            <person name="Jungbluth S.P."/>
            <person name="Lee M.D."/>
            <person name="Amend J.P."/>
        </authorList>
    </citation>
    <scope>NUCLEOTIDE SEQUENCE [LARGE SCALE GENOMIC DNA]</scope>
    <source>
        <strain evidence="9">SURF_5</strain>
    </source>
</reference>
<dbReference type="CDD" id="cd05401">
    <property type="entry name" value="NT_GlnE_GlnD_like"/>
    <property type="match status" value="2"/>
</dbReference>
<dbReference type="GO" id="GO:0016874">
    <property type="term" value="F:ligase activity"/>
    <property type="evidence" value="ECO:0007669"/>
    <property type="project" value="UniProtKB-KW"/>
</dbReference>
<keyword evidence="3" id="KW-0547">Nucleotide-binding</keyword>
<protein>
    <submittedName>
        <fullName evidence="9">Bifunctional [glutamate--ammonia ligase]-adenylyl-L-tyrosine phosphorylase/[glutamate--ammonia-ligase] adenylyltransferase</fullName>
        <ecNumber evidence="9">2.7.7.42</ecNumber>
        <ecNumber evidence="9">2.7.7.89</ecNumber>
    </submittedName>
</protein>
<evidence type="ECO:0000256" key="4">
    <source>
        <dbReference type="ARBA" id="ARBA00022840"/>
    </source>
</evidence>
<feature type="domain" description="PII-uridylyltransferase/Glutamine-synthetase adenylyltransferase" evidence="8">
    <location>
        <begin position="378"/>
        <end position="522"/>
    </location>
</feature>
<dbReference type="Proteomes" id="UP000265882">
    <property type="component" value="Unassembled WGS sequence"/>
</dbReference>
<comment type="caution">
    <text evidence="9">The sequence shown here is derived from an EMBL/GenBank/DDBJ whole genome shotgun (WGS) entry which is preliminary data.</text>
</comment>
<feature type="domain" description="Glutamate-ammonia ligase adenylyltransferase repeated" evidence="7">
    <location>
        <begin position="104"/>
        <end position="355"/>
    </location>
</feature>
<dbReference type="EC" id="2.7.7.42" evidence="9"/>
<evidence type="ECO:0000259" key="7">
    <source>
        <dbReference type="Pfam" id="PF03710"/>
    </source>
</evidence>
<dbReference type="SUPFAM" id="SSF81593">
    <property type="entry name" value="Nucleotidyltransferase substrate binding subunit/domain"/>
    <property type="match status" value="2"/>
</dbReference>
<evidence type="ECO:0000256" key="5">
    <source>
        <dbReference type="ARBA" id="ARBA00022842"/>
    </source>
</evidence>
<evidence type="ECO:0000256" key="6">
    <source>
        <dbReference type="ARBA" id="ARBA00023268"/>
    </source>
</evidence>
<keyword evidence="1 9" id="KW-0808">Transferase</keyword>
<evidence type="ECO:0000259" key="8">
    <source>
        <dbReference type="Pfam" id="PF08335"/>
    </source>
</evidence>
<keyword evidence="4" id="KW-0067">ATP-binding</keyword>
<feature type="domain" description="PII-uridylyltransferase/Glutamine-synthetase adenylyltransferase" evidence="8">
    <location>
        <begin position="917"/>
        <end position="1048"/>
    </location>
</feature>
<evidence type="ECO:0000256" key="2">
    <source>
        <dbReference type="ARBA" id="ARBA00022695"/>
    </source>
</evidence>
<proteinExistence type="predicted"/>
<evidence type="ECO:0000313" key="9">
    <source>
        <dbReference type="EMBL" id="RJP14002.1"/>
    </source>
</evidence>
<accession>A0A3A4N3S1</accession>
<dbReference type="GO" id="GO:0047388">
    <property type="term" value="F:[glutamine synthetase]-adenylyl-L-tyrosine phosphorylase activity"/>
    <property type="evidence" value="ECO:0007669"/>
    <property type="project" value="UniProtKB-EC"/>
</dbReference>
<evidence type="ECO:0000313" key="10">
    <source>
        <dbReference type="Proteomes" id="UP000265882"/>
    </source>
</evidence>
<dbReference type="InterPro" id="IPR005190">
    <property type="entry name" value="GlnE_rpt_dom"/>
</dbReference>
<dbReference type="EMBL" id="QZKU01000145">
    <property type="protein sequence ID" value="RJP14002.1"/>
    <property type="molecule type" value="Genomic_DNA"/>
</dbReference>
<dbReference type="GO" id="GO:0005524">
    <property type="term" value="F:ATP binding"/>
    <property type="evidence" value="ECO:0007669"/>
    <property type="project" value="UniProtKB-KW"/>
</dbReference>
<keyword evidence="9" id="KW-0436">Ligase</keyword>
<keyword evidence="6" id="KW-0511">Multifunctional enzyme</keyword>
<dbReference type="Gene3D" id="1.20.120.1510">
    <property type="match status" value="1"/>
</dbReference>
<dbReference type="PANTHER" id="PTHR30621">
    <property type="entry name" value="GLUTAMINE SYNTHETASE ADENYLYLTRANSFERASE"/>
    <property type="match status" value="1"/>
</dbReference>
<name>A0A3A4N3S1_ABYX5</name>
<dbReference type="Pfam" id="PF08335">
    <property type="entry name" value="GlnD_UR_UTase"/>
    <property type="match status" value="2"/>
</dbReference>
<dbReference type="SUPFAM" id="SSF81301">
    <property type="entry name" value="Nucleotidyltransferase"/>
    <property type="match status" value="2"/>
</dbReference>
<dbReference type="GO" id="GO:0005829">
    <property type="term" value="C:cytosol"/>
    <property type="evidence" value="ECO:0007669"/>
    <property type="project" value="TreeGrafter"/>
</dbReference>
<dbReference type="GO" id="GO:0000820">
    <property type="term" value="P:regulation of glutamine family amino acid metabolic process"/>
    <property type="evidence" value="ECO:0007669"/>
    <property type="project" value="TreeGrafter"/>
</dbReference>
<dbReference type="InterPro" id="IPR013546">
    <property type="entry name" value="PII_UdlTrfase/GS_AdlTrfase"/>
</dbReference>
<dbReference type="Gene3D" id="1.20.120.330">
    <property type="entry name" value="Nucleotidyltransferases domain 2"/>
    <property type="match status" value="2"/>
</dbReference>
<dbReference type="InterPro" id="IPR023057">
    <property type="entry name" value="GlnE"/>
</dbReference>
<gene>
    <name evidence="9" type="ORF">C4520_21870</name>
</gene>
<keyword evidence="2 9" id="KW-0548">Nucleotidyltransferase</keyword>
<keyword evidence="5" id="KW-0460">Magnesium</keyword>
<sequence>MQEHERLAEIFFTEKIPFDSVRRVLTGAGIRDPVTADKNLKLLAGHGPGYELFCRILPDVLQELSSAADPDMALNNWERLVEVIRDRESHFNYLAAKPRVLGVLLKILGASQYLSDILIRQPHLFLSILSDDFADTPADRESLRSELSERLEDAPDYLGKLDVLREFNQRQMLHIGARDICGKVDVEAILKETTALADICIEAAFESAQSEVLRRHGIPGENETNRRAAAVVLAFGKLGGEELNYSSDIDLMFMYSNEGETRAGAPDQRIEPISNHQFFSKVAEKCIDLLSRVTDRGHLYRVDMRLRPMGSKGPLVSSLESHLNYYEIFGETWERQALLKTRPVAGDLALAQAFLTEIRPFVYPKYLDHRGIREIQNLKRRSEIEVDKHGRTLTEVKLGRGGIRDIEFIVQFLQLLHGGKNEQLRGVNTLTVLRKLEQIGYLTSAEFSSLVDAYKFLRRLENRLQIMQNRQLHVLPTDAESLQVIARSLGYRDQPAKSAGEALADEHRRQTGRVRELFNKFFSKLFSADEHVSPVVDLMMNPEPDQEEIRSALSRYGFRNPSVAYVNLRFLADGPPQSPYTSRARTFFSSIAPLLIQYLSQSPDPDMGLTNLQQCITAMGAPSNLYEVLSTSPKSIELFVALASYSDYLIRLFVNDPGVLDFLMSTRILEEESSRELIDRALGKFLEINPNFYESIQRFKNGEILRIGLRDILGLADIAEVIRELSSVAEVMLERVYRQCLAEELARFGQPRADDNRPATLAILGLGKLGGGEINYASDLDIIFVYSADGGTGGGTADAISNQQFFNALAARIMKRMAEVNPYGYLYKLDARLRPDGEQGLLAVSADAFMEYHRRKSALWEKRAMTKLRPVAGDAHLGERLKEFVQALIYQPGFFSADVVRDAAQMLSKIFANARTEEHEGVQIKNAEGGIIEIEFLVQLLQIKYGDGLPELRTPNTLEALDRLARTGRIPRQAHDDLIAGLVFLRRIENRLRLMHDRPLKELPAEVDALNKLALRLGIRAAADRDPAEMLLDTLHLHVQRSHRVFVEMMKELEETK</sequence>
<dbReference type="InterPro" id="IPR043519">
    <property type="entry name" value="NT_sf"/>
</dbReference>
<dbReference type="Gene3D" id="3.30.460.10">
    <property type="entry name" value="Beta Polymerase, domain 2"/>
    <property type="match status" value="2"/>
</dbReference>
<feature type="domain" description="Glutamate-ammonia ligase adenylyltransferase repeated" evidence="7">
    <location>
        <begin position="639"/>
        <end position="882"/>
    </location>
</feature>
<dbReference type="AlphaFoldDB" id="A0A3A4N3S1"/>
<evidence type="ECO:0000256" key="3">
    <source>
        <dbReference type="ARBA" id="ARBA00022741"/>
    </source>
</evidence>
<evidence type="ECO:0000256" key="1">
    <source>
        <dbReference type="ARBA" id="ARBA00022679"/>
    </source>
</evidence>
<dbReference type="Pfam" id="PF03710">
    <property type="entry name" value="GlnE"/>
    <property type="match status" value="2"/>
</dbReference>
<dbReference type="GO" id="GO:0008882">
    <property type="term" value="F:[glutamate-ammonia-ligase] adenylyltransferase activity"/>
    <property type="evidence" value="ECO:0007669"/>
    <property type="project" value="UniProtKB-EC"/>
</dbReference>
<dbReference type="NCBIfam" id="NF008292">
    <property type="entry name" value="PRK11072.1"/>
    <property type="match status" value="1"/>
</dbReference>
<dbReference type="PANTHER" id="PTHR30621:SF0">
    <property type="entry name" value="BIFUNCTIONAL GLUTAMINE SYNTHETASE ADENYLYLTRANSFERASE_ADENYLYL-REMOVING ENZYME"/>
    <property type="match status" value="1"/>
</dbReference>